<evidence type="ECO:0008006" key="4">
    <source>
        <dbReference type="Google" id="ProtNLM"/>
    </source>
</evidence>
<reference evidence="3" key="1">
    <citation type="submission" date="2017-04" db="EMBL/GenBank/DDBJ databases">
        <title>Genome evolution of the luminous symbionts of deep sea anglerfish.</title>
        <authorList>
            <person name="Hendry T.A."/>
        </authorList>
    </citation>
    <scope>NUCLEOTIDE SEQUENCE [LARGE SCALE GENOMIC DNA]</scope>
</reference>
<name>A0A2A5T7W0_9GAMM</name>
<feature type="signal peptide" evidence="1">
    <location>
        <begin position="1"/>
        <end position="18"/>
    </location>
</feature>
<evidence type="ECO:0000313" key="2">
    <source>
        <dbReference type="EMBL" id="PCS24273.1"/>
    </source>
</evidence>
<dbReference type="GeneID" id="66950773"/>
<sequence>MKKKIFLLLFTISIPSLAERWYDVEIIVFKRNQNPNTVKENWPVSPNSINFSNAISLSDAAFLATKGLHFLPKKHWKLHEAYNKLTVHTDFKPLLHMAWRQNDGSKNVMPKLRLTAGKDYGDEFHTDGTTQVGHPLDRGASLQSHLRIENQNDPMSQLDGFIHVYVQHYLFVEINLILQEAGEYKMPENASIILPPMLDKQDTIIQHIVPRNKQYETLAKFQESKRSYSTEKHMHSYSFDQKRHMRSGEIHYLDHPLIGLIIQVTKVE</sequence>
<evidence type="ECO:0000256" key="1">
    <source>
        <dbReference type="SAM" id="SignalP"/>
    </source>
</evidence>
<comment type="caution">
    <text evidence="2">The sequence shown here is derived from an EMBL/GenBank/DDBJ whole genome shotgun (WGS) entry which is preliminary data.</text>
</comment>
<evidence type="ECO:0000313" key="3">
    <source>
        <dbReference type="Proteomes" id="UP000219020"/>
    </source>
</evidence>
<feature type="chain" id="PRO_5013037586" description="Peptidoglycan-binding protein CsiV" evidence="1">
    <location>
        <begin position="19"/>
        <end position="268"/>
    </location>
</feature>
<accession>A0A2A5T7W0</accession>
<dbReference type="Pfam" id="PF10972">
    <property type="entry name" value="CsiV"/>
    <property type="match status" value="1"/>
</dbReference>
<dbReference type="InterPro" id="IPR021241">
    <property type="entry name" value="CsiV"/>
</dbReference>
<gene>
    <name evidence="2" type="ORF">BTN49_0091</name>
</gene>
<keyword evidence="3" id="KW-1185">Reference proteome</keyword>
<keyword evidence="1" id="KW-0732">Signal</keyword>
<dbReference type="RefSeq" id="WP_097355638.1">
    <property type="nucleotide sequence ID" value="NZ_CAWNJE010000021.1"/>
</dbReference>
<proteinExistence type="predicted"/>
<dbReference type="Proteomes" id="UP000219020">
    <property type="component" value="Unassembled WGS sequence"/>
</dbReference>
<organism evidence="2 3">
    <name type="scientific">Candidatus Enterovibrio escicola</name>
    <dbReference type="NCBI Taxonomy" id="1927127"/>
    <lineage>
        <taxon>Bacteria</taxon>
        <taxon>Pseudomonadati</taxon>
        <taxon>Pseudomonadota</taxon>
        <taxon>Gammaproteobacteria</taxon>
        <taxon>Vibrionales</taxon>
        <taxon>Vibrionaceae</taxon>
        <taxon>Enterovibrio</taxon>
    </lineage>
</organism>
<protein>
    <recommendedName>
        <fullName evidence="4">Peptidoglycan-binding protein CsiV</fullName>
    </recommendedName>
</protein>
<dbReference type="AlphaFoldDB" id="A0A2A5T7W0"/>
<dbReference type="EMBL" id="NBYY01000002">
    <property type="protein sequence ID" value="PCS24273.1"/>
    <property type="molecule type" value="Genomic_DNA"/>
</dbReference>